<feature type="transmembrane region" description="Helical" evidence="6">
    <location>
        <begin position="88"/>
        <end position="113"/>
    </location>
</feature>
<feature type="domain" description="GtrA/DPMS transmembrane" evidence="7">
    <location>
        <begin position="18"/>
        <end position="146"/>
    </location>
</feature>
<evidence type="ECO:0000313" key="9">
    <source>
        <dbReference type="Proteomes" id="UP000199700"/>
    </source>
</evidence>
<feature type="transmembrane region" description="Helical" evidence="6">
    <location>
        <begin position="119"/>
        <end position="140"/>
    </location>
</feature>
<dbReference type="PANTHER" id="PTHR38459:SF1">
    <property type="entry name" value="PROPHAGE BACTOPRENOL-LINKED GLUCOSE TRANSLOCASE HOMOLOG"/>
    <property type="match status" value="1"/>
</dbReference>
<name>A0A1H1V7F9_BRESA</name>
<feature type="transmembrane region" description="Helical" evidence="6">
    <location>
        <begin position="57"/>
        <end position="76"/>
    </location>
</feature>
<evidence type="ECO:0000313" key="8">
    <source>
        <dbReference type="EMBL" id="SDS80635.1"/>
    </source>
</evidence>
<evidence type="ECO:0000259" key="7">
    <source>
        <dbReference type="Pfam" id="PF04138"/>
    </source>
</evidence>
<keyword evidence="5 6" id="KW-0472">Membrane</keyword>
<evidence type="ECO:0000256" key="5">
    <source>
        <dbReference type="ARBA" id="ARBA00023136"/>
    </source>
</evidence>
<gene>
    <name evidence="8" type="ORF">SAMN04489751_2918</name>
</gene>
<keyword evidence="3 6" id="KW-0812">Transmembrane</keyword>
<dbReference type="GO" id="GO:0000271">
    <property type="term" value="P:polysaccharide biosynthetic process"/>
    <property type="evidence" value="ECO:0007669"/>
    <property type="project" value="InterPro"/>
</dbReference>
<evidence type="ECO:0000256" key="3">
    <source>
        <dbReference type="ARBA" id="ARBA00022692"/>
    </source>
</evidence>
<keyword evidence="9" id="KW-1185">Reference proteome</keyword>
<proteinExistence type="inferred from homology"/>
<dbReference type="STRING" id="629680.SAMN04489751_2918"/>
<evidence type="ECO:0000256" key="1">
    <source>
        <dbReference type="ARBA" id="ARBA00004141"/>
    </source>
</evidence>
<dbReference type="RefSeq" id="WP_226830350.1">
    <property type="nucleotide sequence ID" value="NZ_LT629739.1"/>
</dbReference>
<dbReference type="Proteomes" id="UP000199700">
    <property type="component" value="Chromosome"/>
</dbReference>
<accession>A0A1H1V7F9</accession>
<dbReference type="PANTHER" id="PTHR38459">
    <property type="entry name" value="PROPHAGE BACTOPRENOL-LINKED GLUCOSE TRANSLOCASE HOMOLOG"/>
    <property type="match status" value="1"/>
</dbReference>
<dbReference type="Pfam" id="PF04138">
    <property type="entry name" value="GtrA_DPMS_TM"/>
    <property type="match status" value="1"/>
</dbReference>
<comment type="subcellular location">
    <subcellularLocation>
        <location evidence="1">Membrane</location>
        <topology evidence="1">Multi-pass membrane protein</topology>
    </subcellularLocation>
</comment>
<dbReference type="InterPro" id="IPR007267">
    <property type="entry name" value="GtrA_DPMS_TM"/>
</dbReference>
<dbReference type="EMBL" id="LT629739">
    <property type="protein sequence ID" value="SDS80635.1"/>
    <property type="molecule type" value="Genomic_DNA"/>
</dbReference>
<dbReference type="GO" id="GO:0005886">
    <property type="term" value="C:plasma membrane"/>
    <property type="evidence" value="ECO:0007669"/>
    <property type="project" value="TreeGrafter"/>
</dbReference>
<dbReference type="InterPro" id="IPR051401">
    <property type="entry name" value="GtrA_CellWall_Glycosyl"/>
</dbReference>
<dbReference type="AlphaFoldDB" id="A0A1H1V7F9"/>
<feature type="transmembrane region" description="Helical" evidence="6">
    <location>
        <begin position="12"/>
        <end position="37"/>
    </location>
</feature>
<comment type="similarity">
    <text evidence="2">Belongs to the GtrA family.</text>
</comment>
<evidence type="ECO:0000256" key="4">
    <source>
        <dbReference type="ARBA" id="ARBA00022989"/>
    </source>
</evidence>
<keyword evidence="4 6" id="KW-1133">Transmembrane helix</keyword>
<evidence type="ECO:0000256" key="6">
    <source>
        <dbReference type="SAM" id="Phobius"/>
    </source>
</evidence>
<evidence type="ECO:0000256" key="2">
    <source>
        <dbReference type="ARBA" id="ARBA00009399"/>
    </source>
</evidence>
<reference evidence="8" key="1">
    <citation type="submission" date="2016-10" db="EMBL/GenBank/DDBJ databases">
        <authorList>
            <person name="Varghese N."/>
            <person name="Submissions S."/>
        </authorList>
    </citation>
    <scope>NUCLEOTIDE SEQUENCE [LARGE SCALE GENOMIC DNA]</scope>
    <source>
        <strain evidence="8">DSM 22082</strain>
    </source>
</reference>
<organism evidence="8 9">
    <name type="scientific">Brevibacterium sandarakinum</name>
    <dbReference type="NCBI Taxonomy" id="629680"/>
    <lineage>
        <taxon>Bacteria</taxon>
        <taxon>Bacillati</taxon>
        <taxon>Actinomycetota</taxon>
        <taxon>Actinomycetes</taxon>
        <taxon>Micrococcales</taxon>
        <taxon>Brevibacteriaceae</taxon>
        <taxon>Brevibacterium</taxon>
    </lineage>
</organism>
<sequence length="170" mass="18785">MKESFSARMRRLAAEAFKFLTVGGLGYIVDVGLSNVLAYGVGSMPALLEGSPIKSKIVSTIISMIVVWLGNRLWTYGDRTTGSNLRGVSLFVAVNMAGMIITVIPLGVTWYLLDMRDQLTYNISTNIIGVGLAMIFRFYAYRTWVFKEASPDAEVVVEMDEPSTVPDDRK</sequence>
<protein>
    <submittedName>
        <fullName evidence="8">Flippase GtrA (Transmembrane translocase of bactoprenol-linked glucose)</fullName>
    </submittedName>
</protein>